<gene>
    <name evidence="3" type="ORF">MRBLWS13_002627</name>
</gene>
<evidence type="ECO:0000256" key="1">
    <source>
        <dbReference type="SAM" id="MobiDB-lite"/>
    </source>
</evidence>
<sequence length="158" mass="16847">MSGLESLYQELILDHSKRPHGKGLADEAAEGTAPGSRVATSYQRNPICGDEITLRVRLSGDGTTVDEVTWDGAGCSISQASASMLAALIEEEEERMPRAEASALVEGFREALRSRGEIPLDEEVFGDAAALSGVSKFTARVKCAMLAWVAFEDAVSRA</sequence>
<dbReference type="GO" id="GO:0051536">
    <property type="term" value="F:iron-sulfur cluster binding"/>
    <property type="evidence" value="ECO:0007669"/>
    <property type="project" value="InterPro"/>
</dbReference>
<dbReference type="EMBL" id="CP151632">
    <property type="protein sequence ID" value="WZO34955.1"/>
    <property type="molecule type" value="Genomic_DNA"/>
</dbReference>
<feature type="domain" description="NIF system FeS cluster assembly NifU N-terminal" evidence="2">
    <location>
        <begin position="8"/>
        <end position="143"/>
    </location>
</feature>
<accession>A0AAU6SDC6</accession>
<reference evidence="3" key="1">
    <citation type="submission" date="2024-04" db="EMBL/GenBank/DDBJ databases">
        <authorList>
            <person name="Roder T."/>
            <person name="Oberhansli S."/>
            <person name="Kreuzer M."/>
        </authorList>
    </citation>
    <scope>NUCLEOTIDE SEQUENCE</scope>
    <source>
        <strain evidence="3">LWS13-1.2</strain>
    </source>
</reference>
<dbReference type="PANTHER" id="PTHR10093">
    <property type="entry name" value="IRON-SULFUR CLUSTER ASSEMBLY ENZYME NIFU HOMOLOG"/>
    <property type="match status" value="1"/>
</dbReference>
<protein>
    <submittedName>
        <fullName evidence="3">SUF system NifU family Fe-S cluster assembly protein</fullName>
    </submittedName>
</protein>
<dbReference type="InterPro" id="IPR002871">
    <property type="entry name" value="NIF_FeS_clus_asmbl_NifU_N"/>
</dbReference>
<evidence type="ECO:0000313" key="3">
    <source>
        <dbReference type="EMBL" id="WZO34955.1"/>
    </source>
</evidence>
<organism evidence="3">
    <name type="scientific">Microbacterium sp. LWS13-1.2</name>
    <dbReference type="NCBI Taxonomy" id="3135264"/>
    <lineage>
        <taxon>Bacteria</taxon>
        <taxon>Bacillati</taxon>
        <taxon>Actinomycetota</taxon>
        <taxon>Actinomycetes</taxon>
        <taxon>Micrococcales</taxon>
        <taxon>Microbacteriaceae</taxon>
        <taxon>Microbacterium</taxon>
    </lineage>
</organism>
<dbReference type="NCBIfam" id="TIGR01994">
    <property type="entry name" value="SUF_scaf_2"/>
    <property type="match status" value="1"/>
</dbReference>
<dbReference type="AlphaFoldDB" id="A0AAU6SDC6"/>
<feature type="region of interest" description="Disordered" evidence="1">
    <location>
        <begin position="18"/>
        <end position="42"/>
    </location>
</feature>
<dbReference type="RefSeq" id="WP_349425808.1">
    <property type="nucleotide sequence ID" value="NZ_CP151632.1"/>
</dbReference>
<proteinExistence type="predicted"/>
<dbReference type="SUPFAM" id="SSF82649">
    <property type="entry name" value="SufE/NifU"/>
    <property type="match status" value="1"/>
</dbReference>
<dbReference type="Pfam" id="PF01592">
    <property type="entry name" value="NifU_N"/>
    <property type="match status" value="1"/>
</dbReference>
<dbReference type="GO" id="GO:0016226">
    <property type="term" value="P:iron-sulfur cluster assembly"/>
    <property type="evidence" value="ECO:0007669"/>
    <property type="project" value="InterPro"/>
</dbReference>
<dbReference type="CDD" id="cd06664">
    <property type="entry name" value="IscU_like"/>
    <property type="match status" value="1"/>
</dbReference>
<dbReference type="Gene3D" id="3.90.1010.10">
    <property type="match status" value="1"/>
</dbReference>
<name>A0AAU6SDC6_9MICO</name>
<evidence type="ECO:0000259" key="2">
    <source>
        <dbReference type="Pfam" id="PF01592"/>
    </source>
</evidence>
<dbReference type="GO" id="GO:0005506">
    <property type="term" value="F:iron ion binding"/>
    <property type="evidence" value="ECO:0007669"/>
    <property type="project" value="InterPro"/>
</dbReference>